<evidence type="ECO:0000256" key="1">
    <source>
        <dbReference type="SAM" id="MobiDB-lite"/>
    </source>
</evidence>
<name>A0A7J5XRK9_DISMA</name>
<protein>
    <submittedName>
        <fullName evidence="2">Uncharacterized protein</fullName>
    </submittedName>
</protein>
<evidence type="ECO:0000313" key="2">
    <source>
        <dbReference type="EMBL" id="KAF3839197.1"/>
    </source>
</evidence>
<sequence>MTHLQKGRRWTGGTQRGIEPVPPPPPPPAPEWTSTGNRRSRGDDGGDDGGDAKRRMCGEPHFLHAIEYGNYVYFFLSEIAVEYTTLGKVLTLSQGVLNHGLALIALC</sequence>
<dbReference type="InterPro" id="IPR015943">
    <property type="entry name" value="WD40/YVTN_repeat-like_dom_sf"/>
</dbReference>
<dbReference type="EMBL" id="JAAKFY010000021">
    <property type="protein sequence ID" value="KAF3839197.1"/>
    <property type="molecule type" value="Genomic_DNA"/>
</dbReference>
<dbReference type="AlphaFoldDB" id="A0A7J5XRK9"/>
<feature type="region of interest" description="Disordered" evidence="1">
    <location>
        <begin position="1"/>
        <end position="56"/>
    </location>
</feature>
<feature type="compositionally biased region" description="Basic and acidic residues" evidence="1">
    <location>
        <begin position="40"/>
        <end position="56"/>
    </location>
</feature>
<gene>
    <name evidence="2" type="ORF">F7725_017914</name>
</gene>
<evidence type="ECO:0000313" key="3">
    <source>
        <dbReference type="Proteomes" id="UP000518266"/>
    </source>
</evidence>
<dbReference type="SUPFAM" id="SSF101912">
    <property type="entry name" value="Sema domain"/>
    <property type="match status" value="1"/>
</dbReference>
<dbReference type="GO" id="GO:0007399">
    <property type="term" value="P:nervous system development"/>
    <property type="evidence" value="ECO:0007669"/>
    <property type="project" value="UniProtKB-ARBA"/>
</dbReference>
<dbReference type="InterPro" id="IPR036352">
    <property type="entry name" value="Semap_dom_sf"/>
</dbReference>
<feature type="compositionally biased region" description="Pro residues" evidence="1">
    <location>
        <begin position="20"/>
        <end position="30"/>
    </location>
</feature>
<dbReference type="OrthoDB" id="9988752at2759"/>
<keyword evidence="3" id="KW-1185">Reference proteome</keyword>
<comment type="caution">
    <text evidence="2">The sequence shown here is derived from an EMBL/GenBank/DDBJ whole genome shotgun (WGS) entry which is preliminary data.</text>
</comment>
<organism evidence="2 3">
    <name type="scientific">Dissostichus mawsoni</name>
    <name type="common">Antarctic cod</name>
    <dbReference type="NCBI Taxonomy" id="36200"/>
    <lineage>
        <taxon>Eukaryota</taxon>
        <taxon>Metazoa</taxon>
        <taxon>Chordata</taxon>
        <taxon>Craniata</taxon>
        <taxon>Vertebrata</taxon>
        <taxon>Euteleostomi</taxon>
        <taxon>Actinopterygii</taxon>
        <taxon>Neopterygii</taxon>
        <taxon>Teleostei</taxon>
        <taxon>Neoteleostei</taxon>
        <taxon>Acanthomorphata</taxon>
        <taxon>Eupercaria</taxon>
        <taxon>Perciformes</taxon>
        <taxon>Notothenioidei</taxon>
        <taxon>Nototheniidae</taxon>
        <taxon>Dissostichus</taxon>
    </lineage>
</organism>
<dbReference type="Proteomes" id="UP000518266">
    <property type="component" value="Unassembled WGS sequence"/>
</dbReference>
<proteinExistence type="predicted"/>
<reference evidence="2 3" key="1">
    <citation type="submission" date="2020-03" db="EMBL/GenBank/DDBJ databases">
        <title>Dissostichus mawsoni Genome sequencing and assembly.</title>
        <authorList>
            <person name="Park H."/>
        </authorList>
    </citation>
    <scope>NUCLEOTIDE SEQUENCE [LARGE SCALE GENOMIC DNA]</scope>
    <source>
        <strain evidence="2">DM0001</strain>
        <tissue evidence="2">Muscle</tissue>
    </source>
</reference>
<accession>A0A7J5XRK9</accession>
<dbReference type="Gene3D" id="2.130.10.10">
    <property type="entry name" value="YVTN repeat-like/Quinoprotein amine dehydrogenase"/>
    <property type="match status" value="1"/>
</dbReference>